<dbReference type="Proteomes" id="UP000502677">
    <property type="component" value="Chromosome"/>
</dbReference>
<dbReference type="RefSeq" id="WP_166288878.1">
    <property type="nucleotide sequence ID" value="NZ_CP049863.1"/>
</dbReference>
<dbReference type="KEGG" id="lvi:G7068_12100"/>
<dbReference type="AlphaFoldDB" id="A0A6G7XHK8"/>
<gene>
    <name evidence="1" type="ORF">G7068_03380</name>
    <name evidence="2" type="ORF">G7068_12100</name>
</gene>
<sequence length="316" mass="34438">MANSREVLFVESFRRTLRDTLSSGDKFALGSLLASAEGIRVLAPVVRDELAPVSGELELHLTGKSVIGHAANAEAFSELVRRIAASTKHFVKDRANSVRQTSELLVDTGPGSVRVTFKAPSRTIDGAVPLDMELENEILHVDDTFSEALRRIAVVLANSDPESPGNEALGAAIEQLPPSARNELAHALDPIRKQGWDVTGTFAQRGLGTSELSFGKRHAEYLKKQLKAVYTETETWTSTGRLDGHRWSNGLAYFSPSGQPRTIPASYASAELQSRAAEIAADENNKVEAKFNVHIKRSMSNSTAKRSYELISVRTI</sequence>
<evidence type="ECO:0000313" key="2">
    <source>
        <dbReference type="EMBL" id="QIK63851.1"/>
    </source>
</evidence>
<dbReference type="KEGG" id="lvi:G7068_03380"/>
<proteinExistence type="predicted"/>
<accession>A0A6G7XHK8</accession>
<evidence type="ECO:0000313" key="1">
    <source>
        <dbReference type="EMBL" id="QIK62357.1"/>
    </source>
</evidence>
<reference evidence="2 3" key="1">
    <citation type="submission" date="2020-03" db="EMBL/GenBank/DDBJ databases">
        <title>Leucobacter sp. nov., isolated from beetles.</title>
        <authorList>
            <person name="Hyun D.-W."/>
            <person name="Bae J.-W."/>
        </authorList>
    </citation>
    <scope>NUCLEOTIDE SEQUENCE [LARGE SCALE GENOMIC DNA]</scope>
    <source>
        <strain evidence="2 3">HDW9C</strain>
    </source>
</reference>
<evidence type="ECO:0000313" key="3">
    <source>
        <dbReference type="Proteomes" id="UP000502677"/>
    </source>
</evidence>
<dbReference type="EMBL" id="CP049863">
    <property type="protein sequence ID" value="QIK63851.1"/>
    <property type="molecule type" value="Genomic_DNA"/>
</dbReference>
<keyword evidence="3" id="KW-1185">Reference proteome</keyword>
<dbReference type="EMBL" id="CP049863">
    <property type="protein sequence ID" value="QIK62357.1"/>
    <property type="molecule type" value="Genomic_DNA"/>
</dbReference>
<organism evidence="2 3">
    <name type="scientific">Leucobacter viscericola</name>
    <dbReference type="NCBI Taxonomy" id="2714935"/>
    <lineage>
        <taxon>Bacteria</taxon>
        <taxon>Bacillati</taxon>
        <taxon>Actinomycetota</taxon>
        <taxon>Actinomycetes</taxon>
        <taxon>Micrococcales</taxon>
        <taxon>Microbacteriaceae</taxon>
        <taxon>Leucobacter</taxon>
    </lineage>
</organism>
<protein>
    <submittedName>
        <fullName evidence="2">Uncharacterized protein</fullName>
    </submittedName>
</protein>
<name>A0A6G7XHK8_9MICO</name>